<dbReference type="AlphaFoldDB" id="A0A1G6T787"/>
<dbReference type="OrthoDB" id="2731at2157"/>
<dbReference type="Pfam" id="PF11376">
    <property type="entry name" value="DUF3179"/>
    <property type="match status" value="1"/>
</dbReference>
<protein>
    <recommendedName>
        <fullName evidence="6">DUF3179 domain-containing protein</fullName>
    </recommendedName>
</protein>
<evidence type="ECO:0000313" key="2">
    <source>
        <dbReference type="EMBL" id="SDD24889.1"/>
    </source>
</evidence>
<accession>A0A1G6T787</accession>
<keyword evidence="4" id="KW-1185">Reference proteome</keyword>
<evidence type="ECO:0000313" key="4">
    <source>
        <dbReference type="Proteomes" id="UP000199320"/>
    </source>
</evidence>
<evidence type="ECO:0008006" key="6">
    <source>
        <dbReference type="Google" id="ProtNLM"/>
    </source>
</evidence>
<reference evidence="4 5" key="2">
    <citation type="submission" date="2016-10" db="EMBL/GenBank/DDBJ databases">
        <authorList>
            <person name="Varghese N."/>
            <person name="Submissions S."/>
        </authorList>
    </citation>
    <scope>NUCLEOTIDE SEQUENCE [LARGE SCALE GENOMIC DNA]</scope>
    <source>
        <strain evidence="2 5">CDM_1</strain>
        <strain evidence="4">CDM_6</strain>
    </source>
</reference>
<feature type="region of interest" description="Disordered" evidence="1">
    <location>
        <begin position="74"/>
        <end position="110"/>
    </location>
</feature>
<evidence type="ECO:0000313" key="3">
    <source>
        <dbReference type="EMBL" id="SET99345.1"/>
    </source>
</evidence>
<dbReference type="EMBL" id="FMZP01000016">
    <property type="protein sequence ID" value="SDD24889.1"/>
    <property type="molecule type" value="Genomic_DNA"/>
</dbReference>
<dbReference type="STRING" id="392421.SAMN04488694_12411"/>
<dbReference type="Proteomes" id="UP000324021">
    <property type="component" value="Unassembled WGS sequence"/>
</dbReference>
<dbReference type="Proteomes" id="UP000199320">
    <property type="component" value="Unassembled WGS sequence"/>
</dbReference>
<organism evidence="2 5">
    <name type="scientific">Natrinema hispanicum</name>
    <dbReference type="NCBI Taxonomy" id="392421"/>
    <lineage>
        <taxon>Archaea</taxon>
        <taxon>Methanobacteriati</taxon>
        <taxon>Methanobacteriota</taxon>
        <taxon>Stenosarchaea group</taxon>
        <taxon>Halobacteria</taxon>
        <taxon>Halobacteriales</taxon>
        <taxon>Natrialbaceae</taxon>
        <taxon>Natrinema</taxon>
    </lineage>
</organism>
<evidence type="ECO:0000313" key="5">
    <source>
        <dbReference type="Proteomes" id="UP000324021"/>
    </source>
</evidence>
<reference evidence="3" key="1">
    <citation type="submission" date="2016-10" db="EMBL/GenBank/DDBJ databases">
        <authorList>
            <person name="de Groot N.N."/>
        </authorList>
    </citation>
    <scope>NUCLEOTIDE SEQUENCE [LARGE SCALE GENOMIC DNA]</scope>
    <source>
        <strain evidence="3">CDM_6</strain>
    </source>
</reference>
<dbReference type="EMBL" id="FOIC01000024">
    <property type="protein sequence ID" value="SET99345.1"/>
    <property type="molecule type" value="Genomic_DNA"/>
</dbReference>
<sequence>MSVALQPTDMPDRHESVGVSRRCFFGAVGSVGLAALAGCLDGSFAPISGDDGSAITSAPPTVDRSLPEEYTTDELDEASLSGGPGKDGIPSIDEPEFAAADDPPSRLSPDDPVFGVELNGDAKAYPQYVLVWHEIVNDVVGDEAVAVTYCPLTGTTQGFYRGASEFGVSGRLVNSNLIMYDRGSDTWWSQVLARGICGPHERAYLSEFQVTWTTWGQWRERHPETAVLTENTGHARDYGGDPYGQYNPRTGYYDDESLLFDPLASDDRFHPKKIVVGARSADGALAVPKSALRERGVVVGSVGDIPYATAYDEELDTGYVYRNPNDRSVEFDGSALIVDDNEYEADGLPLERVIGVDAMWFAWYGFYPSTEVHG</sequence>
<proteinExistence type="predicted"/>
<gene>
    <name evidence="3" type="ORF">SAMN04488694_12411</name>
    <name evidence="2" type="ORF">SAMN05192552_101654</name>
</gene>
<dbReference type="InterPro" id="IPR021516">
    <property type="entry name" value="DUF3179"/>
</dbReference>
<evidence type="ECO:0000256" key="1">
    <source>
        <dbReference type="SAM" id="MobiDB-lite"/>
    </source>
</evidence>
<name>A0A1G6T787_9EURY</name>
<feature type="compositionally biased region" description="Low complexity" evidence="1">
    <location>
        <begin position="98"/>
        <end position="110"/>
    </location>
</feature>